<evidence type="ECO:0000256" key="9">
    <source>
        <dbReference type="ARBA" id="ARBA00022777"/>
    </source>
</evidence>
<dbReference type="InterPro" id="IPR027417">
    <property type="entry name" value="P-loop_NTPase"/>
</dbReference>
<dbReference type="GO" id="GO:0009244">
    <property type="term" value="P:lipopolysaccharide core region biosynthetic process"/>
    <property type="evidence" value="ECO:0007669"/>
    <property type="project" value="TreeGrafter"/>
</dbReference>
<name>F0SLT9_RUBBR</name>
<sequence>MSPAELHDLLSGRKRGFQASLLRLGLSFAEPFYTIGANWIRFLYNVRLKGIHRVSRPVISVGNITTGGTGKTPVTAMLVDLLKQQGHRPGIASRGYRALPGDEGESPGATPAGNDEKLMLDQICPGTPHLQNRDRVKIARQLIREQDCDCILLDDGFQHRRLDRQLDLVLIDAINPFGYGHLLPRGLLREPLTSLRRADLLAITRVDQASEEDLADIRDVLQHFTRAPIIEIAFEPTGWIDANGNSCPLDAFQGAALGFCGIGNPRNFRGQLERLGVTLDDADWVPFPDHYHYTVDDVEALADRLDDSRSVLLTTQKDLVKVAPLLSANIPCYALQIQAVVRDGGEILNQALNELPYGGKS</sequence>
<comment type="pathway">
    <text evidence="2 13">Glycolipid biosynthesis; lipid IV(A) biosynthesis; lipid IV(A) from (3R)-3-hydroxytetradecanoyl-[acyl-carrier-protein] and UDP-N-acetyl-alpha-D-glucosamine: step 6/6.</text>
</comment>
<comment type="catalytic activity">
    <reaction evidence="13">
        <text>a lipid A disaccharide + ATP = a lipid IVA + ADP + H(+)</text>
        <dbReference type="Rhea" id="RHEA:67840"/>
        <dbReference type="ChEBI" id="CHEBI:15378"/>
        <dbReference type="ChEBI" id="CHEBI:30616"/>
        <dbReference type="ChEBI" id="CHEBI:176343"/>
        <dbReference type="ChEBI" id="CHEBI:176425"/>
        <dbReference type="ChEBI" id="CHEBI:456216"/>
        <dbReference type="EC" id="2.7.1.130"/>
    </reaction>
</comment>
<dbReference type="AlphaFoldDB" id="F0SLT9"/>
<evidence type="ECO:0000256" key="5">
    <source>
        <dbReference type="ARBA" id="ARBA00022516"/>
    </source>
</evidence>
<dbReference type="PANTHER" id="PTHR42724">
    <property type="entry name" value="TETRAACYLDISACCHARIDE 4'-KINASE"/>
    <property type="match status" value="1"/>
</dbReference>
<dbReference type="eggNOG" id="COG1663">
    <property type="taxonomic scope" value="Bacteria"/>
</dbReference>
<evidence type="ECO:0000256" key="3">
    <source>
        <dbReference type="ARBA" id="ARBA00012071"/>
    </source>
</evidence>
<evidence type="ECO:0000256" key="4">
    <source>
        <dbReference type="ARBA" id="ARBA00016436"/>
    </source>
</evidence>
<evidence type="ECO:0000256" key="6">
    <source>
        <dbReference type="ARBA" id="ARBA00022556"/>
    </source>
</evidence>
<dbReference type="PANTHER" id="PTHR42724:SF1">
    <property type="entry name" value="TETRAACYLDISACCHARIDE 4'-KINASE, MITOCHONDRIAL-RELATED"/>
    <property type="match status" value="1"/>
</dbReference>
<gene>
    <name evidence="13" type="primary">lpxK</name>
    <name evidence="15" type="ordered locus">Plabr_1217</name>
</gene>
<dbReference type="UniPathway" id="UPA00359">
    <property type="reaction ID" value="UER00482"/>
</dbReference>
<evidence type="ECO:0000256" key="12">
    <source>
        <dbReference type="ARBA" id="ARBA00029757"/>
    </source>
</evidence>
<evidence type="ECO:0000256" key="7">
    <source>
        <dbReference type="ARBA" id="ARBA00022679"/>
    </source>
</evidence>
<dbReference type="NCBIfam" id="TIGR00682">
    <property type="entry name" value="lpxK"/>
    <property type="match status" value="1"/>
</dbReference>
<dbReference type="Pfam" id="PF02606">
    <property type="entry name" value="LpxK"/>
    <property type="match status" value="1"/>
</dbReference>
<protein>
    <recommendedName>
        <fullName evidence="4 13">Tetraacyldisaccharide 4'-kinase</fullName>
        <ecNumber evidence="3 13">2.7.1.130</ecNumber>
    </recommendedName>
    <alternativeName>
        <fullName evidence="12 13">Lipid A 4'-kinase</fullName>
    </alternativeName>
</protein>
<dbReference type="HAMAP" id="MF_00409">
    <property type="entry name" value="LpxK"/>
    <property type="match status" value="1"/>
</dbReference>
<keyword evidence="10 13" id="KW-0067">ATP-binding</keyword>
<keyword evidence="11 13" id="KW-0443">Lipid metabolism</keyword>
<keyword evidence="9 13" id="KW-0418">Kinase</keyword>
<accession>F0SLT9</accession>
<dbReference type="EC" id="2.7.1.130" evidence="3 13"/>
<keyword evidence="7 13" id="KW-0808">Transferase</keyword>
<dbReference type="STRING" id="756272.Plabr_1217"/>
<evidence type="ECO:0000256" key="8">
    <source>
        <dbReference type="ARBA" id="ARBA00022741"/>
    </source>
</evidence>
<reference evidence="16" key="1">
    <citation type="submission" date="2011-02" db="EMBL/GenBank/DDBJ databases">
        <title>The complete genome of Planctomyces brasiliensis DSM 5305.</title>
        <authorList>
            <person name="Lucas S."/>
            <person name="Copeland A."/>
            <person name="Lapidus A."/>
            <person name="Bruce D."/>
            <person name="Goodwin L."/>
            <person name="Pitluck S."/>
            <person name="Kyrpides N."/>
            <person name="Mavromatis K."/>
            <person name="Pagani I."/>
            <person name="Ivanova N."/>
            <person name="Ovchinnikova G."/>
            <person name="Lu M."/>
            <person name="Detter J.C."/>
            <person name="Han C."/>
            <person name="Land M."/>
            <person name="Hauser L."/>
            <person name="Markowitz V."/>
            <person name="Cheng J.-F."/>
            <person name="Hugenholtz P."/>
            <person name="Woyke T."/>
            <person name="Wu D."/>
            <person name="Tindall B."/>
            <person name="Pomrenke H.G."/>
            <person name="Brambilla E."/>
            <person name="Klenk H.-P."/>
            <person name="Eisen J.A."/>
        </authorList>
    </citation>
    <scope>NUCLEOTIDE SEQUENCE [LARGE SCALE GENOMIC DNA]</scope>
    <source>
        <strain evidence="16">ATCC 49424 / DSM 5305 / JCM 21570 / NBRC 103401 / IFAM 1448</strain>
    </source>
</reference>
<dbReference type="HOGENOM" id="CLU_038816_6_0_0"/>
<keyword evidence="16" id="KW-1185">Reference proteome</keyword>
<evidence type="ECO:0000313" key="15">
    <source>
        <dbReference type="EMBL" id="ADY58830.1"/>
    </source>
</evidence>
<keyword evidence="5 13" id="KW-0444">Lipid biosynthesis</keyword>
<dbReference type="GO" id="GO:0005524">
    <property type="term" value="F:ATP binding"/>
    <property type="evidence" value="ECO:0007669"/>
    <property type="project" value="UniProtKB-UniRule"/>
</dbReference>
<keyword evidence="6 13" id="KW-0441">Lipid A biosynthesis</keyword>
<keyword evidence="8 13" id="KW-0547">Nucleotide-binding</keyword>
<dbReference type="GO" id="GO:0005886">
    <property type="term" value="C:plasma membrane"/>
    <property type="evidence" value="ECO:0007669"/>
    <property type="project" value="TreeGrafter"/>
</dbReference>
<dbReference type="GO" id="GO:0009029">
    <property type="term" value="F:lipid-A 4'-kinase activity"/>
    <property type="evidence" value="ECO:0007669"/>
    <property type="project" value="UniProtKB-UniRule"/>
</dbReference>
<proteinExistence type="inferred from homology"/>
<feature type="binding site" evidence="13">
    <location>
        <begin position="65"/>
        <end position="72"/>
    </location>
    <ligand>
        <name>ATP</name>
        <dbReference type="ChEBI" id="CHEBI:30616"/>
    </ligand>
</feature>
<evidence type="ECO:0000256" key="14">
    <source>
        <dbReference type="SAM" id="MobiDB-lite"/>
    </source>
</evidence>
<evidence type="ECO:0000256" key="10">
    <source>
        <dbReference type="ARBA" id="ARBA00022840"/>
    </source>
</evidence>
<evidence type="ECO:0000256" key="1">
    <source>
        <dbReference type="ARBA" id="ARBA00002274"/>
    </source>
</evidence>
<dbReference type="SUPFAM" id="SSF52540">
    <property type="entry name" value="P-loop containing nucleoside triphosphate hydrolases"/>
    <property type="match status" value="1"/>
</dbReference>
<dbReference type="KEGG" id="pbs:Plabr_1217"/>
<organism evidence="15 16">
    <name type="scientific">Rubinisphaera brasiliensis (strain ATCC 49424 / DSM 5305 / JCM 21570 / IAM 15109 / NBRC 103401 / IFAM 1448)</name>
    <name type="common">Planctomyces brasiliensis</name>
    <dbReference type="NCBI Taxonomy" id="756272"/>
    <lineage>
        <taxon>Bacteria</taxon>
        <taxon>Pseudomonadati</taxon>
        <taxon>Planctomycetota</taxon>
        <taxon>Planctomycetia</taxon>
        <taxon>Planctomycetales</taxon>
        <taxon>Planctomycetaceae</taxon>
        <taxon>Rubinisphaera</taxon>
    </lineage>
</organism>
<evidence type="ECO:0000313" key="16">
    <source>
        <dbReference type="Proteomes" id="UP000006860"/>
    </source>
</evidence>
<comment type="similarity">
    <text evidence="13">Belongs to the LpxK family.</text>
</comment>
<dbReference type="Proteomes" id="UP000006860">
    <property type="component" value="Chromosome"/>
</dbReference>
<evidence type="ECO:0000256" key="13">
    <source>
        <dbReference type="HAMAP-Rule" id="MF_00409"/>
    </source>
</evidence>
<evidence type="ECO:0000256" key="11">
    <source>
        <dbReference type="ARBA" id="ARBA00023098"/>
    </source>
</evidence>
<feature type="region of interest" description="Disordered" evidence="14">
    <location>
        <begin position="91"/>
        <end position="114"/>
    </location>
</feature>
<comment type="function">
    <text evidence="1 13">Transfers the gamma-phosphate of ATP to the 4'-position of a tetraacyldisaccharide 1-phosphate intermediate (termed DS-1-P) to form tetraacyldisaccharide 1,4'-bis-phosphate (lipid IVA).</text>
</comment>
<dbReference type="GO" id="GO:0009245">
    <property type="term" value="P:lipid A biosynthetic process"/>
    <property type="evidence" value="ECO:0007669"/>
    <property type="project" value="UniProtKB-UniRule"/>
</dbReference>
<evidence type="ECO:0000256" key="2">
    <source>
        <dbReference type="ARBA" id="ARBA00004870"/>
    </source>
</evidence>
<dbReference type="InterPro" id="IPR003758">
    <property type="entry name" value="LpxK"/>
</dbReference>
<dbReference type="EMBL" id="CP002546">
    <property type="protein sequence ID" value="ADY58830.1"/>
    <property type="molecule type" value="Genomic_DNA"/>
</dbReference>